<accession>A0ABQ4KL81</accession>
<keyword evidence="1" id="KW-0472">Membrane</keyword>
<feature type="transmembrane region" description="Helical" evidence="1">
    <location>
        <begin position="91"/>
        <end position="111"/>
    </location>
</feature>
<dbReference type="InterPro" id="IPR044929">
    <property type="entry name" value="DNA/RNA_non-sp_Endonuclease_sf"/>
</dbReference>
<feature type="domain" description="Type VII secretion system protein EssD-like" evidence="2">
    <location>
        <begin position="567"/>
        <end position="640"/>
    </location>
</feature>
<keyword evidence="4" id="KW-1185">Reference proteome</keyword>
<organism evidence="3 4">
    <name type="scientific">Lederbergia ruris</name>
    <dbReference type="NCBI Taxonomy" id="217495"/>
    <lineage>
        <taxon>Bacteria</taxon>
        <taxon>Bacillati</taxon>
        <taxon>Bacillota</taxon>
        <taxon>Bacilli</taxon>
        <taxon>Bacillales</taxon>
        <taxon>Bacillaceae</taxon>
        <taxon>Lederbergia</taxon>
    </lineage>
</organism>
<feature type="transmembrane region" description="Helical" evidence="1">
    <location>
        <begin position="123"/>
        <end position="147"/>
    </location>
</feature>
<dbReference type="Pfam" id="PF13930">
    <property type="entry name" value="Endonuclea_NS_2"/>
    <property type="match status" value="1"/>
</dbReference>
<evidence type="ECO:0000256" key="1">
    <source>
        <dbReference type="SAM" id="Phobius"/>
    </source>
</evidence>
<evidence type="ECO:0000313" key="3">
    <source>
        <dbReference type="EMBL" id="GIN58211.1"/>
    </source>
</evidence>
<dbReference type="RefSeq" id="WP_212966492.1">
    <property type="nucleotide sequence ID" value="NZ_BORB01000020.1"/>
</dbReference>
<feature type="transmembrane region" description="Helical" evidence="1">
    <location>
        <begin position="61"/>
        <end position="79"/>
    </location>
</feature>
<evidence type="ECO:0000259" key="2">
    <source>
        <dbReference type="Pfam" id="PF13930"/>
    </source>
</evidence>
<evidence type="ECO:0000313" key="4">
    <source>
        <dbReference type="Proteomes" id="UP000679950"/>
    </source>
</evidence>
<keyword evidence="1" id="KW-1133">Transmembrane helix</keyword>
<feature type="transmembrane region" description="Helical" evidence="1">
    <location>
        <begin position="381"/>
        <end position="400"/>
    </location>
</feature>
<reference evidence="3 4" key="1">
    <citation type="submission" date="2021-03" db="EMBL/GenBank/DDBJ databases">
        <title>Antimicrobial resistance genes in bacteria isolated from Japanese honey, and their potential for conferring macrolide and lincosamide resistance in the American foulbrood pathogen Paenibacillus larvae.</title>
        <authorList>
            <person name="Okamoto M."/>
            <person name="Kumagai M."/>
            <person name="Kanamori H."/>
            <person name="Takamatsu D."/>
        </authorList>
    </citation>
    <scope>NUCLEOTIDE SEQUENCE [LARGE SCALE GENOMIC DNA]</scope>
    <source>
        <strain evidence="3 4">J8TS2</strain>
    </source>
</reference>
<feature type="transmembrane region" description="Helical" evidence="1">
    <location>
        <begin position="284"/>
        <end position="304"/>
    </location>
</feature>
<proteinExistence type="predicted"/>
<protein>
    <recommendedName>
        <fullName evidence="2">Type VII secretion system protein EssD-like domain-containing protein</fullName>
    </recommendedName>
</protein>
<dbReference type="Pfam" id="PF13367">
    <property type="entry name" value="PrsW-protease"/>
    <property type="match status" value="1"/>
</dbReference>
<feature type="transmembrane region" description="Helical" evidence="1">
    <location>
        <begin position="219"/>
        <end position="238"/>
    </location>
</feature>
<feature type="transmembrane region" description="Helical" evidence="1">
    <location>
        <begin position="433"/>
        <end position="462"/>
    </location>
</feature>
<dbReference type="EMBL" id="BORB01000020">
    <property type="protein sequence ID" value="GIN58211.1"/>
    <property type="molecule type" value="Genomic_DNA"/>
</dbReference>
<dbReference type="InterPro" id="IPR026898">
    <property type="entry name" value="PrsW"/>
</dbReference>
<gene>
    <name evidence="3" type="ORF">J8TS2_25300</name>
</gene>
<keyword evidence="1" id="KW-0812">Transmembrane</keyword>
<feature type="transmembrane region" description="Helical" evidence="1">
    <location>
        <begin position="185"/>
        <end position="207"/>
    </location>
</feature>
<feature type="transmembrane region" description="Helical" evidence="1">
    <location>
        <begin position="35"/>
        <end position="55"/>
    </location>
</feature>
<dbReference type="Gene3D" id="3.40.570.10">
    <property type="entry name" value="Extracellular Endonuclease, subunit A"/>
    <property type="match status" value="1"/>
</dbReference>
<name>A0ABQ4KL81_9BACI</name>
<feature type="transmembrane region" description="Helical" evidence="1">
    <location>
        <begin position="245"/>
        <end position="264"/>
    </location>
</feature>
<sequence>MLKTMGKFRHGIRAALETVQTTWQTLVGKYPIITYLYMIVSWILVLSFIVSLSFLKDSRTMTVQFLWSFYVIVQFWLLCRSKTLTWKQYTHFFLAGAWFVVPLTAVVVLLITKLFGGSASDFWSMSILTPIMEELLKLLPLAVYLYLSRRATSLSLTDYALIGAATGAGFQLIEEFVRRIAAGNMYGFTLLGGNVLHWDFFTLFPGYMEESYFPTQMTASHALLTAMITLGIGFAIRFRKKLRNYIFIVPGFCLFVAILDHALWNGSYQFPDWIRAFHGLLGSGYQTKTWFLIMLAIALLIDYADFNRVRDKLPTLPHEKMINPITEIWSLLISLVKSRQQYGYYLHFYRERRELALTLLYGNKEATEERLPVLKENTLKYFEVLLVLLASIMIVFYYFAWNQVSFGYESCFACLFDNLQNWWDRLSGWEKGAIFAGAFTLVVPFLGVWPALIAVSTGIGLASSGKELADIIRNPKKLMTPEYAAASLLTIGMSRLPFGKIISKKILKAPKGIERLELTTAGGLTYRTSIGANGELRSVFAKIEKHHLNTGTVTNQAARDYVRQLGKMTDDAGHAIGNRLGGLGNMSSGNLFPQNSRVNRGAFRAFEKLVAEEVKAGKNVFVRIVPKYAAGSTRPYEILYQVRVNGETITRVFPNP</sequence>
<dbReference type="InterPro" id="IPR044927">
    <property type="entry name" value="Endonuclea_NS_2"/>
</dbReference>
<comment type="caution">
    <text evidence="3">The sequence shown here is derived from an EMBL/GenBank/DDBJ whole genome shotgun (WGS) entry which is preliminary data.</text>
</comment>
<dbReference type="Proteomes" id="UP000679950">
    <property type="component" value="Unassembled WGS sequence"/>
</dbReference>